<reference evidence="16" key="2">
    <citation type="submission" date="2020-09" db="EMBL/GenBank/DDBJ databases">
        <authorList>
            <person name="Sun Q."/>
            <person name="Kim S."/>
        </authorList>
    </citation>
    <scope>NUCLEOTIDE SEQUENCE</scope>
    <source>
        <strain evidence="16">KCTC 22169</strain>
    </source>
</reference>
<keyword evidence="6" id="KW-0133">Cell shape</keyword>
<comment type="subcellular location">
    <subcellularLocation>
        <location evidence="1">Cell inner membrane</location>
        <topology evidence="1">Single-pass membrane protein</topology>
    </subcellularLocation>
</comment>
<dbReference type="RefSeq" id="WP_189612556.1">
    <property type="nucleotide sequence ID" value="NZ_BMXR01000013.1"/>
</dbReference>
<evidence type="ECO:0000256" key="15">
    <source>
        <dbReference type="SAM" id="Phobius"/>
    </source>
</evidence>
<feature type="coiled-coil region" evidence="13">
    <location>
        <begin position="28"/>
        <end position="55"/>
    </location>
</feature>
<keyword evidence="17" id="KW-1185">Reference proteome</keyword>
<comment type="caution">
    <text evidence="16">The sequence shown here is derived from an EMBL/GenBank/DDBJ whole genome shotgun (WGS) entry which is preliminary data.</text>
</comment>
<dbReference type="InterPro" id="IPR009386">
    <property type="entry name" value="ZapG-like"/>
</dbReference>
<evidence type="ECO:0000256" key="8">
    <source>
        <dbReference type="ARBA" id="ARBA00023136"/>
    </source>
</evidence>
<evidence type="ECO:0000256" key="14">
    <source>
        <dbReference type="SAM" id="MobiDB-lite"/>
    </source>
</evidence>
<evidence type="ECO:0000256" key="13">
    <source>
        <dbReference type="SAM" id="Coils"/>
    </source>
</evidence>
<proteinExistence type="inferred from homology"/>
<dbReference type="GO" id="GO:0005886">
    <property type="term" value="C:plasma membrane"/>
    <property type="evidence" value="ECO:0007669"/>
    <property type="project" value="UniProtKB-SubCell"/>
</dbReference>
<evidence type="ECO:0000256" key="9">
    <source>
        <dbReference type="ARBA" id="ARBA00023306"/>
    </source>
</evidence>
<sequence length="168" mass="19363">MLQLDWITLLAALLAAFIIGVVVSRLWIKSRGEDSESLKRQLDDLKRQHQNYQVSVTEHFNRTTELIDNLNRNYNAIRDHLNRGADELIAPEYRLESARAASHEDLQNLAPATESESEFDTPRDYAPKDTHEEGTLSETYGLRREQFFEETESDTEQDEVEPGAKKTQ</sequence>
<evidence type="ECO:0000256" key="7">
    <source>
        <dbReference type="ARBA" id="ARBA00022989"/>
    </source>
</evidence>
<keyword evidence="4" id="KW-0132">Cell division</keyword>
<dbReference type="GO" id="GO:0051301">
    <property type="term" value="P:cell division"/>
    <property type="evidence" value="ECO:0007669"/>
    <property type="project" value="UniProtKB-KW"/>
</dbReference>
<evidence type="ECO:0000256" key="2">
    <source>
        <dbReference type="ARBA" id="ARBA00022475"/>
    </source>
</evidence>
<keyword evidence="9" id="KW-0131">Cell cycle</keyword>
<evidence type="ECO:0000256" key="5">
    <source>
        <dbReference type="ARBA" id="ARBA00022692"/>
    </source>
</evidence>
<keyword evidence="7 15" id="KW-1133">Transmembrane helix</keyword>
<evidence type="ECO:0000256" key="6">
    <source>
        <dbReference type="ARBA" id="ARBA00022960"/>
    </source>
</evidence>
<feature type="compositionally biased region" description="Basic and acidic residues" evidence="14">
    <location>
        <begin position="120"/>
        <end position="134"/>
    </location>
</feature>
<accession>A0A918NHA1</accession>
<feature type="compositionally biased region" description="Acidic residues" evidence="14">
    <location>
        <begin position="148"/>
        <end position="161"/>
    </location>
</feature>
<gene>
    <name evidence="16" type="ORF">GCM10007392_42540</name>
</gene>
<evidence type="ECO:0000256" key="12">
    <source>
        <dbReference type="ARBA" id="ARBA00035727"/>
    </source>
</evidence>
<name>A0A918NHA1_9GAMM</name>
<dbReference type="PANTHER" id="PTHR39579:SF1">
    <property type="entry name" value="INNER MEMBRANE PROTEIN YHCB"/>
    <property type="match status" value="1"/>
</dbReference>
<keyword evidence="13" id="KW-0175">Coiled coil</keyword>
<evidence type="ECO:0000256" key="1">
    <source>
        <dbReference type="ARBA" id="ARBA00004377"/>
    </source>
</evidence>
<feature type="region of interest" description="Disordered" evidence="14">
    <location>
        <begin position="100"/>
        <end position="168"/>
    </location>
</feature>
<dbReference type="GO" id="GO:0008360">
    <property type="term" value="P:regulation of cell shape"/>
    <property type="evidence" value="ECO:0007669"/>
    <property type="project" value="UniProtKB-KW"/>
</dbReference>
<comment type="similarity">
    <text evidence="10">Belongs to the ZapG family.</text>
</comment>
<evidence type="ECO:0000256" key="11">
    <source>
        <dbReference type="ARBA" id="ARBA00035703"/>
    </source>
</evidence>
<dbReference type="AlphaFoldDB" id="A0A918NHA1"/>
<feature type="transmembrane region" description="Helical" evidence="15">
    <location>
        <begin position="6"/>
        <end position="28"/>
    </location>
</feature>
<dbReference type="Pfam" id="PF06295">
    <property type="entry name" value="ZapG-like"/>
    <property type="match status" value="1"/>
</dbReference>
<evidence type="ECO:0000313" key="16">
    <source>
        <dbReference type="EMBL" id="GGX70377.1"/>
    </source>
</evidence>
<keyword evidence="8 15" id="KW-0472">Membrane</keyword>
<evidence type="ECO:0000256" key="4">
    <source>
        <dbReference type="ARBA" id="ARBA00022618"/>
    </source>
</evidence>
<dbReference type="PANTHER" id="PTHR39579">
    <property type="entry name" value="INNER MEMBRANE PROTEIN YHCB"/>
    <property type="match status" value="1"/>
</dbReference>
<keyword evidence="3" id="KW-0997">Cell inner membrane</keyword>
<evidence type="ECO:0000256" key="10">
    <source>
        <dbReference type="ARBA" id="ARBA00035657"/>
    </source>
</evidence>
<reference evidence="16" key="1">
    <citation type="journal article" date="2014" name="Int. J. Syst. Evol. Microbiol.">
        <title>Complete genome sequence of Corynebacterium casei LMG S-19264T (=DSM 44701T), isolated from a smear-ripened cheese.</title>
        <authorList>
            <consortium name="US DOE Joint Genome Institute (JGI-PGF)"/>
            <person name="Walter F."/>
            <person name="Albersmeier A."/>
            <person name="Kalinowski J."/>
            <person name="Ruckert C."/>
        </authorList>
    </citation>
    <scope>NUCLEOTIDE SEQUENCE</scope>
    <source>
        <strain evidence="16">KCTC 22169</strain>
    </source>
</reference>
<keyword evidence="5 15" id="KW-0812">Transmembrane</keyword>
<dbReference type="Proteomes" id="UP000626148">
    <property type="component" value="Unassembled WGS sequence"/>
</dbReference>
<evidence type="ECO:0000256" key="3">
    <source>
        <dbReference type="ARBA" id="ARBA00022519"/>
    </source>
</evidence>
<dbReference type="EMBL" id="BMXR01000013">
    <property type="protein sequence ID" value="GGX70377.1"/>
    <property type="molecule type" value="Genomic_DNA"/>
</dbReference>
<evidence type="ECO:0000313" key="17">
    <source>
        <dbReference type="Proteomes" id="UP000626148"/>
    </source>
</evidence>
<organism evidence="16 17">
    <name type="scientific">Saccharospirillum salsuginis</name>
    <dbReference type="NCBI Taxonomy" id="418750"/>
    <lineage>
        <taxon>Bacteria</taxon>
        <taxon>Pseudomonadati</taxon>
        <taxon>Pseudomonadota</taxon>
        <taxon>Gammaproteobacteria</taxon>
        <taxon>Oceanospirillales</taxon>
        <taxon>Saccharospirillaceae</taxon>
        <taxon>Saccharospirillum</taxon>
    </lineage>
</organism>
<protein>
    <recommendedName>
        <fullName evidence="11">Z-ring associated protein G</fullName>
    </recommendedName>
    <alternativeName>
        <fullName evidence="12">Cell division protein ZapG</fullName>
    </alternativeName>
</protein>
<keyword evidence="2" id="KW-1003">Cell membrane</keyword>